<comment type="subcellular location">
    <subcellularLocation>
        <location evidence="1">Cell envelope</location>
    </subcellularLocation>
</comment>
<evidence type="ECO:0000313" key="9">
    <source>
        <dbReference type="Proteomes" id="UP000195437"/>
    </source>
</evidence>
<accession>A0A1Y0IRW0</accession>
<dbReference type="AlphaFoldDB" id="A0A1Y0IRW0"/>
<feature type="transmembrane region" description="Helical" evidence="5">
    <location>
        <begin position="315"/>
        <end position="337"/>
    </location>
</feature>
<keyword evidence="5" id="KW-0812">Transmembrane</keyword>
<dbReference type="GO" id="GO:0005507">
    <property type="term" value="F:copper ion binding"/>
    <property type="evidence" value="ECO:0007669"/>
    <property type="project" value="InterPro"/>
</dbReference>
<feature type="chain" id="PRO_5013163641" description="CopC domain-containing protein" evidence="6">
    <location>
        <begin position="24"/>
        <end position="411"/>
    </location>
</feature>
<keyword evidence="3 6" id="KW-0732">Signal</keyword>
<feature type="signal peptide" evidence="6">
    <location>
        <begin position="1"/>
        <end position="23"/>
    </location>
</feature>
<evidence type="ECO:0000313" key="8">
    <source>
        <dbReference type="EMBL" id="ARU63382.1"/>
    </source>
</evidence>
<feature type="transmembrane region" description="Helical" evidence="5">
    <location>
        <begin position="226"/>
        <end position="244"/>
    </location>
</feature>
<dbReference type="Proteomes" id="UP000195437">
    <property type="component" value="Chromosome"/>
</dbReference>
<keyword evidence="5" id="KW-1133">Transmembrane helix</keyword>
<sequence length="411" mass="44908">MKKSALLGLCLLFLCLFTTPAFAHATLLQSTPSEGAVLQQNPGAVKLLFSESLTPELIELHLYNWEAEQIELPPPQLTKGNASEAYAELPAGLPEGSYRVLWSVVSEDGHLIDGEVSFALGQVSENIAPIAAGEGSAETVDTVHIIAHDAAESILLVAAGLYLLSLYAKRMNVPQASELLGRWKKAGWALLLLLSAGELITMLIILEDDALSRVFQQGELGILTETPFLVTVLLQMLLLLLLALPGMMKSWPALIFTLLTLNMAQSGHALALEPMWLALLLRMLHLLSIALWVGGLFYLLLLWRRPLEKSLFRSFFLRVFLGSSLLVALSGVLMVGVQTDWSAVLAAGTLWSGLLFSKISLMAIMLALALVQSTRWRKDAQKLSYPLLRIEWVFGLLVILAGVVMSMIAYP</sequence>
<feature type="transmembrane region" description="Helical" evidence="5">
    <location>
        <begin position="150"/>
        <end position="168"/>
    </location>
</feature>
<keyword evidence="5" id="KW-0472">Membrane</keyword>
<evidence type="ECO:0000256" key="4">
    <source>
        <dbReference type="ARBA" id="ARBA00023008"/>
    </source>
</evidence>
<dbReference type="SUPFAM" id="SSF81296">
    <property type="entry name" value="E set domains"/>
    <property type="match status" value="1"/>
</dbReference>
<feature type="transmembrane region" description="Helical" evidence="5">
    <location>
        <begin position="188"/>
        <end position="206"/>
    </location>
</feature>
<dbReference type="InterPro" id="IPR007348">
    <property type="entry name" value="CopC_dom"/>
</dbReference>
<dbReference type="Gene3D" id="2.60.40.1220">
    <property type="match status" value="1"/>
</dbReference>
<dbReference type="GO" id="GO:0046688">
    <property type="term" value="P:response to copper ion"/>
    <property type="evidence" value="ECO:0007669"/>
    <property type="project" value="InterPro"/>
</dbReference>
<feature type="transmembrane region" description="Helical" evidence="5">
    <location>
        <begin position="392"/>
        <end position="410"/>
    </location>
</feature>
<reference evidence="9" key="1">
    <citation type="submission" date="2017-05" db="EMBL/GenBank/DDBJ databases">
        <authorList>
            <person name="Sung H."/>
        </authorList>
    </citation>
    <scope>NUCLEOTIDE SEQUENCE [LARGE SCALE GENOMIC DNA]</scope>
    <source>
        <strain evidence="9">AR23208</strain>
    </source>
</reference>
<dbReference type="GO" id="GO:0030313">
    <property type="term" value="C:cell envelope"/>
    <property type="evidence" value="ECO:0007669"/>
    <property type="project" value="UniProtKB-SubCell"/>
</dbReference>
<dbReference type="GO" id="GO:0005886">
    <property type="term" value="C:plasma membrane"/>
    <property type="evidence" value="ECO:0007669"/>
    <property type="project" value="TreeGrafter"/>
</dbReference>
<dbReference type="KEGG" id="tum:CBW65_22110"/>
<evidence type="ECO:0000256" key="1">
    <source>
        <dbReference type="ARBA" id="ARBA00004196"/>
    </source>
</evidence>
<dbReference type="InterPro" id="IPR032694">
    <property type="entry name" value="CopC/D"/>
</dbReference>
<name>A0A1Y0IRW0_9BACL</name>
<dbReference type="InterPro" id="IPR014756">
    <property type="entry name" value="Ig_E-set"/>
</dbReference>
<dbReference type="InterPro" id="IPR014755">
    <property type="entry name" value="Cu-Rt/internalin_Ig-like"/>
</dbReference>
<dbReference type="OrthoDB" id="2353937at2"/>
<proteinExistence type="predicted"/>
<dbReference type="GO" id="GO:0006825">
    <property type="term" value="P:copper ion transport"/>
    <property type="evidence" value="ECO:0007669"/>
    <property type="project" value="InterPro"/>
</dbReference>
<organism evidence="8 9">
    <name type="scientific">Tumebacillus avium</name>
    <dbReference type="NCBI Taxonomy" id="1903704"/>
    <lineage>
        <taxon>Bacteria</taxon>
        <taxon>Bacillati</taxon>
        <taxon>Bacillota</taxon>
        <taxon>Bacilli</taxon>
        <taxon>Bacillales</taxon>
        <taxon>Alicyclobacillaceae</taxon>
        <taxon>Tumebacillus</taxon>
    </lineage>
</organism>
<evidence type="ECO:0000256" key="2">
    <source>
        <dbReference type="ARBA" id="ARBA00022723"/>
    </source>
</evidence>
<evidence type="ECO:0000256" key="5">
    <source>
        <dbReference type="SAM" id="Phobius"/>
    </source>
</evidence>
<keyword evidence="4" id="KW-0186">Copper</keyword>
<evidence type="ECO:0000256" key="6">
    <source>
        <dbReference type="SAM" id="SignalP"/>
    </source>
</evidence>
<dbReference type="PANTHER" id="PTHR34820">
    <property type="entry name" value="INNER MEMBRANE PROTEIN YEBZ"/>
    <property type="match status" value="1"/>
</dbReference>
<dbReference type="PANTHER" id="PTHR34820:SF4">
    <property type="entry name" value="INNER MEMBRANE PROTEIN YEBZ"/>
    <property type="match status" value="1"/>
</dbReference>
<evidence type="ECO:0000259" key="7">
    <source>
        <dbReference type="Pfam" id="PF04234"/>
    </source>
</evidence>
<protein>
    <recommendedName>
        <fullName evidence="7">CopC domain-containing protein</fullName>
    </recommendedName>
</protein>
<dbReference type="RefSeq" id="WP_087458726.1">
    <property type="nucleotide sequence ID" value="NZ_CP021434.1"/>
</dbReference>
<dbReference type="EMBL" id="CP021434">
    <property type="protein sequence ID" value="ARU63382.1"/>
    <property type="molecule type" value="Genomic_DNA"/>
</dbReference>
<evidence type="ECO:0000256" key="3">
    <source>
        <dbReference type="ARBA" id="ARBA00022729"/>
    </source>
</evidence>
<feature type="transmembrane region" description="Helical" evidence="5">
    <location>
        <begin position="349"/>
        <end position="371"/>
    </location>
</feature>
<feature type="transmembrane region" description="Helical" evidence="5">
    <location>
        <begin position="251"/>
        <end position="271"/>
    </location>
</feature>
<dbReference type="Pfam" id="PF04234">
    <property type="entry name" value="CopC"/>
    <property type="match status" value="1"/>
</dbReference>
<dbReference type="GO" id="GO:0042597">
    <property type="term" value="C:periplasmic space"/>
    <property type="evidence" value="ECO:0007669"/>
    <property type="project" value="InterPro"/>
</dbReference>
<feature type="domain" description="CopC" evidence="7">
    <location>
        <begin position="24"/>
        <end position="119"/>
    </location>
</feature>
<gene>
    <name evidence="8" type="ORF">CBW65_22110</name>
</gene>
<feature type="transmembrane region" description="Helical" evidence="5">
    <location>
        <begin position="283"/>
        <end position="303"/>
    </location>
</feature>
<keyword evidence="9" id="KW-1185">Reference proteome</keyword>
<keyword evidence="2" id="KW-0479">Metal-binding</keyword>